<dbReference type="HAMAP" id="MF_00111">
    <property type="entry name" value="MurA"/>
    <property type="match status" value="1"/>
</dbReference>
<dbReference type="RefSeq" id="WP_072972728.1">
    <property type="nucleotide sequence ID" value="NZ_FQTY01000001.1"/>
</dbReference>
<keyword evidence="12" id="KW-0670">Pyruvate</keyword>
<protein>
    <recommendedName>
        <fullName evidence="12">UDP-N-acetylglucosamine 1-carboxyvinyltransferase</fullName>
        <ecNumber evidence="12">2.5.1.7</ecNumber>
    </recommendedName>
    <alternativeName>
        <fullName evidence="12">Enoylpyruvate transferase</fullName>
    </alternativeName>
    <alternativeName>
        <fullName evidence="12">UDP-N-acetylglucosamine enolpyruvyl transferase</fullName>
        <shortName evidence="12">EPT</shortName>
    </alternativeName>
</protein>
<dbReference type="InterPro" id="IPR005750">
    <property type="entry name" value="UDP_GlcNAc_COvinyl_MurA"/>
</dbReference>
<dbReference type="InterPro" id="IPR001986">
    <property type="entry name" value="Enolpyruvate_Tfrase_dom"/>
</dbReference>
<comment type="pathway">
    <text evidence="2 12">Cell wall biogenesis; peptidoglycan biosynthesis.</text>
</comment>
<comment type="function">
    <text evidence="12">Cell wall formation. Adds enolpyruvyl to UDP-N-acetylglucosamine.</text>
</comment>
<keyword evidence="6 12" id="KW-0133">Cell shape</keyword>
<evidence type="ECO:0000256" key="3">
    <source>
        <dbReference type="ARBA" id="ARBA00022490"/>
    </source>
</evidence>
<accession>A0A1M4SUJ2</accession>
<dbReference type="GO" id="GO:0071555">
    <property type="term" value="P:cell wall organization"/>
    <property type="evidence" value="ECO:0007669"/>
    <property type="project" value="UniProtKB-KW"/>
</dbReference>
<dbReference type="GO" id="GO:0008360">
    <property type="term" value="P:regulation of cell shape"/>
    <property type="evidence" value="ECO:0007669"/>
    <property type="project" value="UniProtKB-KW"/>
</dbReference>
<sequence>MEKYIINGGNKLTGETSILGAKNAVLPILAATVIGGNKSIISNIPNLRDVEIMKQILIDLGCTVDVEGTTMIVDSKPLNRIVVQEELVREMRSSIIFMGAMLARTGEVIISYPGGCEIGPRPIDLHLKALKDMGAEIEESHGHLYCRTNGLKGCDIQLDYPSVGATENIILAGVTADGKTIIRNAAREPEIVDLQNYLNKSGARISGAGTSVITIEGVNTLRDVAHSIIPDRIVTGTIMVAAAITGGDIIINNVIVDHVLGIVAKLKEAGVTIYSNGNSMKVTGPRKINSIEMLQTLPYPGFPTDMQAQMMALLSIANGTSIISETVFENRFKHAEELIRMGANIKTFGRVAVIKGVKELTGAKTTAKDLRGGAALTLAGLAAKGTTEVNSIYHIERGYDNLHLTLQGLGADINKVK</sequence>
<dbReference type="SUPFAM" id="SSF55205">
    <property type="entry name" value="EPT/RTPC-like"/>
    <property type="match status" value="1"/>
</dbReference>
<evidence type="ECO:0000313" key="14">
    <source>
        <dbReference type="EMBL" id="SHE35832.1"/>
    </source>
</evidence>
<keyword evidence="15" id="KW-1185">Reference proteome</keyword>
<organism evidence="14 15">
    <name type="scientific">Tissierella praeacuta DSM 18095</name>
    <dbReference type="NCBI Taxonomy" id="1123404"/>
    <lineage>
        <taxon>Bacteria</taxon>
        <taxon>Bacillati</taxon>
        <taxon>Bacillota</taxon>
        <taxon>Tissierellia</taxon>
        <taxon>Tissierellales</taxon>
        <taxon>Tissierellaceae</taxon>
        <taxon>Tissierella</taxon>
    </lineage>
</organism>
<dbReference type="EMBL" id="FQTY01000001">
    <property type="protein sequence ID" value="SHE35832.1"/>
    <property type="molecule type" value="Genomic_DNA"/>
</dbReference>
<evidence type="ECO:0000256" key="6">
    <source>
        <dbReference type="ARBA" id="ARBA00022960"/>
    </source>
</evidence>
<comment type="similarity">
    <text evidence="10 12">Belongs to the EPSP synthase family. MurA subfamily.</text>
</comment>
<evidence type="ECO:0000256" key="8">
    <source>
        <dbReference type="ARBA" id="ARBA00023306"/>
    </source>
</evidence>
<dbReference type="GO" id="GO:0019277">
    <property type="term" value="P:UDP-N-acetylgalactosamine biosynthetic process"/>
    <property type="evidence" value="ECO:0007669"/>
    <property type="project" value="InterPro"/>
</dbReference>
<evidence type="ECO:0000256" key="12">
    <source>
        <dbReference type="HAMAP-Rule" id="MF_00111"/>
    </source>
</evidence>
<dbReference type="GeneID" id="90995185"/>
<feature type="binding site" evidence="12">
    <location>
        <begin position="121"/>
        <end position="125"/>
    </location>
    <ligand>
        <name>UDP-N-acetyl-alpha-D-glucosamine</name>
        <dbReference type="ChEBI" id="CHEBI:57705"/>
    </ligand>
</feature>
<evidence type="ECO:0000259" key="13">
    <source>
        <dbReference type="Pfam" id="PF00275"/>
    </source>
</evidence>
<dbReference type="UniPathway" id="UPA00219"/>
<gene>
    <name evidence="12" type="primary">murA</name>
    <name evidence="14" type="ORF">SAMN02745784_00501</name>
</gene>
<evidence type="ECO:0000256" key="10">
    <source>
        <dbReference type="ARBA" id="ARBA00038367"/>
    </source>
</evidence>
<keyword evidence="3 12" id="KW-0963">Cytoplasm</keyword>
<feature type="binding site" evidence="12">
    <location>
        <position position="92"/>
    </location>
    <ligand>
        <name>UDP-N-acetyl-alpha-D-glucosamine</name>
        <dbReference type="ChEBI" id="CHEBI:57705"/>
    </ligand>
</feature>
<dbReference type="NCBIfam" id="NF006873">
    <property type="entry name" value="PRK09369.1"/>
    <property type="match status" value="1"/>
</dbReference>
<comment type="caution">
    <text evidence="12">Lacks conserved residue(s) required for the propagation of feature annotation.</text>
</comment>
<dbReference type="GO" id="GO:0051301">
    <property type="term" value="P:cell division"/>
    <property type="evidence" value="ECO:0007669"/>
    <property type="project" value="UniProtKB-KW"/>
</dbReference>
<dbReference type="CDD" id="cd01555">
    <property type="entry name" value="UdpNAET"/>
    <property type="match status" value="1"/>
</dbReference>
<evidence type="ECO:0000256" key="11">
    <source>
        <dbReference type="ARBA" id="ARBA00047527"/>
    </source>
</evidence>
<keyword evidence="4 12" id="KW-0132">Cell division</keyword>
<proteinExistence type="inferred from homology"/>
<dbReference type="InterPro" id="IPR036968">
    <property type="entry name" value="Enolpyruvate_Tfrase_sf"/>
</dbReference>
<dbReference type="InterPro" id="IPR050068">
    <property type="entry name" value="MurA_subfamily"/>
</dbReference>
<dbReference type="InterPro" id="IPR013792">
    <property type="entry name" value="RNA3'P_cycl/enolpyr_Trfase_a/b"/>
</dbReference>
<comment type="subcellular location">
    <subcellularLocation>
        <location evidence="1 12">Cytoplasm</location>
    </subcellularLocation>
</comment>
<dbReference type="GO" id="GO:0008760">
    <property type="term" value="F:UDP-N-acetylglucosamine 1-carboxyvinyltransferase activity"/>
    <property type="evidence" value="ECO:0007669"/>
    <property type="project" value="UniProtKB-UniRule"/>
</dbReference>
<keyword evidence="8 12" id="KW-0131">Cell cycle</keyword>
<evidence type="ECO:0000313" key="15">
    <source>
        <dbReference type="Proteomes" id="UP000184114"/>
    </source>
</evidence>
<feature type="binding site" evidence="12">
    <location>
        <position position="305"/>
    </location>
    <ligand>
        <name>UDP-N-acetyl-alpha-D-glucosamine</name>
        <dbReference type="ChEBI" id="CHEBI:57705"/>
    </ligand>
</feature>
<dbReference type="Gene3D" id="3.65.10.10">
    <property type="entry name" value="Enolpyruvate transferase domain"/>
    <property type="match status" value="2"/>
</dbReference>
<dbReference type="PANTHER" id="PTHR43783:SF1">
    <property type="entry name" value="UDP-N-ACETYLGLUCOSAMINE 1-CARBOXYVINYLTRANSFERASE"/>
    <property type="match status" value="1"/>
</dbReference>
<name>A0A1M4SUJ2_9FIRM</name>
<evidence type="ECO:0000256" key="9">
    <source>
        <dbReference type="ARBA" id="ARBA00023316"/>
    </source>
</evidence>
<dbReference type="AlphaFoldDB" id="A0A1M4SUJ2"/>
<dbReference type="Proteomes" id="UP000184114">
    <property type="component" value="Unassembled WGS sequence"/>
</dbReference>
<evidence type="ECO:0000256" key="2">
    <source>
        <dbReference type="ARBA" id="ARBA00004752"/>
    </source>
</evidence>
<feature type="active site" description="Proton donor" evidence="12">
    <location>
        <position position="116"/>
    </location>
</feature>
<keyword evidence="5 12" id="KW-0808">Transferase</keyword>
<keyword evidence="9 12" id="KW-0961">Cell wall biogenesis/degradation</keyword>
<evidence type="ECO:0000256" key="5">
    <source>
        <dbReference type="ARBA" id="ARBA00022679"/>
    </source>
</evidence>
<dbReference type="GO" id="GO:0009252">
    <property type="term" value="P:peptidoglycan biosynthetic process"/>
    <property type="evidence" value="ECO:0007669"/>
    <property type="project" value="UniProtKB-UniRule"/>
</dbReference>
<dbReference type="STRING" id="1123404.SAMN02745784_00501"/>
<reference evidence="15" key="1">
    <citation type="submission" date="2016-11" db="EMBL/GenBank/DDBJ databases">
        <authorList>
            <person name="Varghese N."/>
            <person name="Submissions S."/>
        </authorList>
    </citation>
    <scope>NUCLEOTIDE SEQUENCE [LARGE SCALE GENOMIC DNA]</scope>
    <source>
        <strain evidence="15">DSM 18095</strain>
    </source>
</reference>
<dbReference type="PANTHER" id="PTHR43783">
    <property type="entry name" value="UDP-N-ACETYLGLUCOSAMINE 1-CARBOXYVINYLTRANSFERASE"/>
    <property type="match status" value="1"/>
</dbReference>
<feature type="modified residue" description="2-(S-cysteinyl)pyruvic acid O-phosphothioketal" evidence="12">
    <location>
        <position position="116"/>
    </location>
</feature>
<dbReference type="Pfam" id="PF00275">
    <property type="entry name" value="EPSP_synthase"/>
    <property type="match status" value="1"/>
</dbReference>
<dbReference type="EC" id="2.5.1.7" evidence="12"/>
<feature type="binding site" evidence="12">
    <location>
        <position position="327"/>
    </location>
    <ligand>
        <name>UDP-N-acetyl-alpha-D-glucosamine</name>
        <dbReference type="ChEBI" id="CHEBI:57705"/>
    </ligand>
</feature>
<feature type="domain" description="Enolpyruvate transferase" evidence="13">
    <location>
        <begin position="7"/>
        <end position="403"/>
    </location>
</feature>
<dbReference type="GO" id="GO:0005737">
    <property type="term" value="C:cytoplasm"/>
    <property type="evidence" value="ECO:0007669"/>
    <property type="project" value="UniProtKB-SubCell"/>
</dbReference>
<comment type="catalytic activity">
    <reaction evidence="11 12">
        <text>phosphoenolpyruvate + UDP-N-acetyl-alpha-D-glucosamine = UDP-N-acetyl-3-O-(1-carboxyvinyl)-alpha-D-glucosamine + phosphate</text>
        <dbReference type="Rhea" id="RHEA:18681"/>
        <dbReference type="ChEBI" id="CHEBI:43474"/>
        <dbReference type="ChEBI" id="CHEBI:57705"/>
        <dbReference type="ChEBI" id="CHEBI:58702"/>
        <dbReference type="ChEBI" id="CHEBI:68483"/>
        <dbReference type="EC" id="2.5.1.7"/>
    </reaction>
</comment>
<dbReference type="NCBIfam" id="TIGR01072">
    <property type="entry name" value="murA"/>
    <property type="match status" value="1"/>
</dbReference>
<keyword evidence="7 12" id="KW-0573">Peptidoglycan synthesis</keyword>
<feature type="binding site" evidence="12">
    <location>
        <begin position="22"/>
        <end position="23"/>
    </location>
    <ligand>
        <name>phosphoenolpyruvate</name>
        <dbReference type="ChEBI" id="CHEBI:58702"/>
    </ligand>
</feature>
<evidence type="ECO:0000256" key="4">
    <source>
        <dbReference type="ARBA" id="ARBA00022618"/>
    </source>
</evidence>
<evidence type="ECO:0000256" key="1">
    <source>
        <dbReference type="ARBA" id="ARBA00004496"/>
    </source>
</evidence>
<evidence type="ECO:0000256" key="7">
    <source>
        <dbReference type="ARBA" id="ARBA00022984"/>
    </source>
</evidence>